<dbReference type="PANTHER" id="PTHR43272:SF33">
    <property type="entry name" value="AMP-BINDING DOMAIN-CONTAINING PROTEIN-RELATED"/>
    <property type="match status" value="1"/>
</dbReference>
<keyword evidence="2" id="KW-0067">ATP-binding</keyword>
<protein>
    <submittedName>
        <fullName evidence="4">Decanoate-CoA ligase</fullName>
    </submittedName>
</protein>
<dbReference type="GO" id="GO:0016874">
    <property type="term" value="F:ligase activity"/>
    <property type="evidence" value="ECO:0007669"/>
    <property type="project" value="UniProtKB-KW"/>
</dbReference>
<comment type="caution">
    <text evidence="4">The sequence shown here is derived from an EMBL/GenBank/DDBJ whole genome shotgun (WGS) entry which is preliminary data.</text>
</comment>
<keyword evidence="5" id="KW-1185">Reference proteome</keyword>
<dbReference type="Pfam" id="PF00501">
    <property type="entry name" value="AMP-binding"/>
    <property type="match status" value="1"/>
</dbReference>
<dbReference type="SUPFAM" id="SSF56801">
    <property type="entry name" value="Acetyl-CoA synthetase-like"/>
    <property type="match status" value="1"/>
</dbReference>
<dbReference type="Gene3D" id="3.40.50.12780">
    <property type="entry name" value="N-terminal domain of ligase-like"/>
    <property type="match status" value="2"/>
</dbReference>
<keyword evidence="4" id="KW-0436">Ligase</keyword>
<dbReference type="InterPro" id="IPR042099">
    <property type="entry name" value="ANL_N_sf"/>
</dbReference>
<dbReference type="EMBL" id="JBBJCI010000130">
    <property type="protein sequence ID" value="KAK7247643.1"/>
    <property type="molecule type" value="Genomic_DNA"/>
</dbReference>
<reference evidence="4 5" key="1">
    <citation type="submission" date="2024-03" db="EMBL/GenBank/DDBJ databases">
        <title>Aureococcus anophagefferens CCMP1851 and Kratosvirus quantuckense: Draft genome of a second virus-susceptible host strain in the model system.</title>
        <authorList>
            <person name="Chase E."/>
            <person name="Truchon A.R."/>
            <person name="Schepens W."/>
            <person name="Wilhelm S.W."/>
        </authorList>
    </citation>
    <scope>NUCLEOTIDE SEQUENCE [LARGE SCALE GENOMIC DNA]</scope>
    <source>
        <strain evidence="4 5">CCMP1851</strain>
    </source>
</reference>
<dbReference type="Proteomes" id="UP001363151">
    <property type="component" value="Unassembled WGS sequence"/>
</dbReference>
<dbReference type="InterPro" id="IPR000873">
    <property type="entry name" value="AMP-dep_synth/lig_dom"/>
</dbReference>
<dbReference type="Pfam" id="PF23562">
    <property type="entry name" value="AMP-binding_C_3"/>
    <property type="match status" value="1"/>
</dbReference>
<dbReference type="PROSITE" id="PS00455">
    <property type="entry name" value="AMP_BINDING"/>
    <property type="match status" value="1"/>
</dbReference>
<gene>
    <name evidence="4" type="ORF">SO694_00125014</name>
</gene>
<name>A0ABR1G3D0_AURAN</name>
<evidence type="ECO:0000256" key="1">
    <source>
        <dbReference type="ARBA" id="ARBA00022741"/>
    </source>
</evidence>
<dbReference type="InterPro" id="IPR020845">
    <property type="entry name" value="AMP-binding_CS"/>
</dbReference>
<proteinExistence type="predicted"/>
<feature type="domain" description="AMP-dependent synthetase/ligase" evidence="3">
    <location>
        <begin position="68"/>
        <end position="482"/>
    </location>
</feature>
<organism evidence="4 5">
    <name type="scientific">Aureococcus anophagefferens</name>
    <name type="common">Harmful bloom alga</name>
    <dbReference type="NCBI Taxonomy" id="44056"/>
    <lineage>
        <taxon>Eukaryota</taxon>
        <taxon>Sar</taxon>
        <taxon>Stramenopiles</taxon>
        <taxon>Ochrophyta</taxon>
        <taxon>Pelagophyceae</taxon>
        <taxon>Pelagomonadales</taxon>
        <taxon>Pelagomonadaceae</taxon>
        <taxon>Aureococcus</taxon>
    </lineage>
</organism>
<sequence length="683" mass="72587">MSIRTGRILWSSGASRPAPAALAATRRGLSAWSNDSVPTGSVATLHELGVAAGEAYGDLKSLGTRKDGAWVWTTFAERAARADALGNALASYGVERGDRVAVISKNREEFVATMYGAYAAGAAHVPMYEQQKPEEWEYILNDSEAKVVFVSTAALLPSAREAARKYGKKVLCFEDLEAGGEHNFAEALEYGATLDGAAAAAQRPAASDLASLIYTSGTTGKPKGVELTHDNLVWNCTTMRDLMREEMGAIGHYPTAPVRSLAILPWAHIYGQTIELHGMTAAGHEVAVATDPTTFLAEVAEAKPDCLFAVPALYNRVFDGFQQTKAAMPEKKRALADKAVALGAKKARSRLTDADGSSPPPLTLVESLQHFVLDKLVLSKVRDKLGGKLLFAGNGGAALSKEVRDFMDACGVPMTNGYGLTETSPVLTKEKPLELANDVKGSIGVPLPGVGVKVLDADGAEVAPGEPGELCASGRGVMRGYWKNPEATAEVLFEDGGATWFRTGDQCVVDAAGHVRIVGRIKEQYKLANGKYVVPTPLEEQLARSRYVAQAFLYGDNRPYNVALLALDWVAVAEKFGKAGSVAMPAPYLFEPAAAVEGLLEAHGAELKALLADEIAAHSSGFKNFELPEKFAILTEGFNLKRGMVTPKMSVKRPAVFAAHEADVDALYAEDDCAADEPIAASA</sequence>
<evidence type="ECO:0000313" key="5">
    <source>
        <dbReference type="Proteomes" id="UP001363151"/>
    </source>
</evidence>
<dbReference type="PANTHER" id="PTHR43272">
    <property type="entry name" value="LONG-CHAIN-FATTY-ACID--COA LIGASE"/>
    <property type="match status" value="1"/>
</dbReference>
<accession>A0ABR1G3D0</accession>
<evidence type="ECO:0000259" key="3">
    <source>
        <dbReference type="Pfam" id="PF00501"/>
    </source>
</evidence>
<evidence type="ECO:0000313" key="4">
    <source>
        <dbReference type="EMBL" id="KAK7247643.1"/>
    </source>
</evidence>
<evidence type="ECO:0000256" key="2">
    <source>
        <dbReference type="ARBA" id="ARBA00022840"/>
    </source>
</evidence>
<keyword evidence="1" id="KW-0547">Nucleotide-binding</keyword>